<dbReference type="Gene3D" id="3.40.50.2000">
    <property type="entry name" value="Glycogen Phosphorylase B"/>
    <property type="match status" value="2"/>
</dbReference>
<protein>
    <submittedName>
        <fullName evidence="3">UDP-2,3-diacetamido-2,3-dideoxy-D-glucuronate 2-epimerase</fullName>
        <ecNumber evidence="3">5.1.3.23</ecNumber>
    </submittedName>
</protein>
<dbReference type="PANTHER" id="PTHR43174">
    <property type="entry name" value="UDP-N-ACETYLGLUCOSAMINE 2-EPIMERASE"/>
    <property type="match status" value="1"/>
</dbReference>
<keyword evidence="1 3" id="KW-0413">Isomerase</keyword>
<dbReference type="OrthoDB" id="9803238at2"/>
<dbReference type="PANTHER" id="PTHR43174:SF1">
    <property type="entry name" value="UDP-N-ACETYLGLUCOSAMINE 2-EPIMERASE"/>
    <property type="match status" value="1"/>
</dbReference>
<evidence type="ECO:0000313" key="3">
    <source>
        <dbReference type="EMBL" id="QDU87397.1"/>
    </source>
</evidence>
<dbReference type="Proteomes" id="UP000317429">
    <property type="component" value="Chromosome"/>
</dbReference>
<proteinExistence type="inferred from homology"/>
<dbReference type="Pfam" id="PF02350">
    <property type="entry name" value="Epimerase_2"/>
    <property type="match status" value="1"/>
</dbReference>
<accession>A0A518D7D9</accession>
<dbReference type="EMBL" id="CP036291">
    <property type="protein sequence ID" value="QDU87397.1"/>
    <property type="molecule type" value="Genomic_DNA"/>
</dbReference>
<dbReference type="GO" id="GO:0016853">
    <property type="term" value="F:isomerase activity"/>
    <property type="evidence" value="ECO:0007669"/>
    <property type="project" value="UniProtKB-KW"/>
</dbReference>
<reference evidence="3 4" key="1">
    <citation type="submission" date="2019-02" db="EMBL/GenBank/DDBJ databases">
        <title>Deep-cultivation of Planctomycetes and their phenomic and genomic characterization uncovers novel biology.</title>
        <authorList>
            <person name="Wiegand S."/>
            <person name="Jogler M."/>
            <person name="Boedeker C."/>
            <person name="Pinto D."/>
            <person name="Vollmers J."/>
            <person name="Rivas-Marin E."/>
            <person name="Kohn T."/>
            <person name="Peeters S.H."/>
            <person name="Heuer A."/>
            <person name="Rast P."/>
            <person name="Oberbeckmann S."/>
            <person name="Bunk B."/>
            <person name="Jeske O."/>
            <person name="Meyerdierks A."/>
            <person name="Storesund J.E."/>
            <person name="Kallscheuer N."/>
            <person name="Luecker S."/>
            <person name="Lage O.M."/>
            <person name="Pohl T."/>
            <person name="Merkel B.J."/>
            <person name="Hornburger P."/>
            <person name="Mueller R.-W."/>
            <person name="Bruemmer F."/>
            <person name="Labrenz M."/>
            <person name="Spormann A.M."/>
            <person name="Op den Camp H."/>
            <person name="Overmann J."/>
            <person name="Amann R."/>
            <person name="Jetten M.S.M."/>
            <person name="Mascher T."/>
            <person name="Medema M.H."/>
            <person name="Devos D.P."/>
            <person name="Kaster A.-K."/>
            <person name="Ovreas L."/>
            <person name="Rohde M."/>
            <person name="Galperin M.Y."/>
            <person name="Jogler C."/>
        </authorList>
    </citation>
    <scope>NUCLEOTIDE SEQUENCE [LARGE SCALE GENOMIC DNA]</scope>
    <source>
        <strain evidence="3 4">Pla175</strain>
    </source>
</reference>
<evidence type="ECO:0000259" key="2">
    <source>
        <dbReference type="Pfam" id="PF02350"/>
    </source>
</evidence>
<dbReference type="EC" id="5.1.3.23" evidence="3"/>
<keyword evidence="4" id="KW-1185">Reference proteome</keyword>
<feature type="domain" description="UDP-N-acetylglucosamine 2-epimerase" evidence="2">
    <location>
        <begin position="26"/>
        <end position="358"/>
    </location>
</feature>
<dbReference type="KEGG" id="pnd:Pla175_07570"/>
<gene>
    <name evidence="3" type="primary">wbpI</name>
    <name evidence="3" type="ORF">Pla175_07570</name>
</gene>
<dbReference type="InterPro" id="IPR003331">
    <property type="entry name" value="UDP_GlcNAc_Epimerase_2_dom"/>
</dbReference>
<evidence type="ECO:0000256" key="1">
    <source>
        <dbReference type="RuleBase" id="RU003513"/>
    </source>
</evidence>
<evidence type="ECO:0000313" key="4">
    <source>
        <dbReference type="Proteomes" id="UP000317429"/>
    </source>
</evidence>
<dbReference type="NCBIfam" id="TIGR00236">
    <property type="entry name" value="wecB"/>
    <property type="match status" value="1"/>
</dbReference>
<organism evidence="3 4">
    <name type="scientific">Pirellulimonas nuda</name>
    <dbReference type="NCBI Taxonomy" id="2528009"/>
    <lineage>
        <taxon>Bacteria</taxon>
        <taxon>Pseudomonadati</taxon>
        <taxon>Planctomycetota</taxon>
        <taxon>Planctomycetia</taxon>
        <taxon>Pirellulales</taxon>
        <taxon>Lacipirellulaceae</taxon>
        <taxon>Pirellulimonas</taxon>
    </lineage>
</organism>
<name>A0A518D7D9_9BACT</name>
<dbReference type="SUPFAM" id="SSF53756">
    <property type="entry name" value="UDP-Glycosyltransferase/glycogen phosphorylase"/>
    <property type="match status" value="1"/>
</dbReference>
<comment type="similarity">
    <text evidence="1">Belongs to the UDP-N-acetylglucosamine 2-epimerase family.</text>
</comment>
<sequence>MLKVMTILGTRPEIIRLSRVMALLDQHVEHVLVHTGQNSDVELNDVFFQDLGVRQPKHFLNIGRESLGQILGDVMLGAERVLRQEKPDAVLILGDTNSAMAAVIARRMKVPVFHMEAGNRCFDFNVPEEINRRIVDHISDFNLVYTEHARRNLLAEGIHPRKIYLTGSPMREVLDANRDAIGASAIVKQLELKPQGYVLVSLHRAENVDIKSNLFKLLGLLNAIAERHDAPVVVSTHPRTRARIDAVETSIDPRVRFLKPFGFHDYIRLQCDSLCTVSDSGTISEESAILGFPAVTTRNAIERPEALDSGHMVLAGLEEGAVLDAVDFVIANREQSRRQPIPAEYQIAGVSQRVLKLILGLTGLSHRWDGINSNDAA</sequence>
<dbReference type="RefSeq" id="WP_145281361.1">
    <property type="nucleotide sequence ID" value="NZ_CP036291.1"/>
</dbReference>
<dbReference type="AlphaFoldDB" id="A0A518D7D9"/>
<dbReference type="CDD" id="cd03786">
    <property type="entry name" value="GTB_UDP-GlcNAc_2-Epimerase"/>
    <property type="match status" value="1"/>
</dbReference>
<dbReference type="InterPro" id="IPR029767">
    <property type="entry name" value="WecB-like"/>
</dbReference>